<gene>
    <name evidence="2" type="ORF">ACFSVL_09095</name>
</gene>
<dbReference type="SUPFAM" id="SSF52540">
    <property type="entry name" value="P-loop containing nucleoside triphosphate hydrolases"/>
    <property type="match status" value="1"/>
</dbReference>
<feature type="domain" description="UvrD-like helicase C-terminal" evidence="1">
    <location>
        <begin position="26"/>
        <end position="74"/>
    </location>
</feature>
<dbReference type="InterPro" id="IPR027785">
    <property type="entry name" value="UvrD-like_helicase_C"/>
</dbReference>
<protein>
    <submittedName>
        <fullName evidence="2">ATP-binding domain-containing protein</fullName>
    </submittedName>
</protein>
<dbReference type="GO" id="GO:0005524">
    <property type="term" value="F:ATP binding"/>
    <property type="evidence" value="ECO:0007669"/>
    <property type="project" value="UniProtKB-KW"/>
</dbReference>
<dbReference type="Gene3D" id="3.40.50.300">
    <property type="entry name" value="P-loop containing nucleotide triphosphate hydrolases"/>
    <property type="match status" value="1"/>
</dbReference>
<organism evidence="2 3">
    <name type="scientific">Amycolatopsis silviterrae</name>
    <dbReference type="NCBI Taxonomy" id="1656914"/>
    <lineage>
        <taxon>Bacteria</taxon>
        <taxon>Bacillati</taxon>
        <taxon>Actinomycetota</taxon>
        <taxon>Actinomycetes</taxon>
        <taxon>Pseudonocardiales</taxon>
        <taxon>Pseudonocardiaceae</taxon>
        <taxon>Amycolatopsis</taxon>
    </lineage>
</organism>
<reference evidence="3" key="1">
    <citation type="journal article" date="2019" name="Int. J. Syst. Evol. Microbiol.">
        <title>The Global Catalogue of Microorganisms (GCM) 10K type strain sequencing project: providing services to taxonomists for standard genome sequencing and annotation.</title>
        <authorList>
            <consortium name="The Broad Institute Genomics Platform"/>
            <consortium name="The Broad Institute Genome Sequencing Center for Infectious Disease"/>
            <person name="Wu L."/>
            <person name="Ma J."/>
        </authorList>
    </citation>
    <scope>NUCLEOTIDE SEQUENCE [LARGE SCALE GENOMIC DNA]</scope>
    <source>
        <strain evidence="3">CGMCC 4.7641</strain>
    </source>
</reference>
<sequence length="95" mass="10116">MIAPQRHLAVLRKALGLAATAITDPVVVLTPGQAKGLEFDSVLIADPAAILGAPLGRNDLYVAMTRATRRLGIVHCGPVPAELARIREVRTFRVP</sequence>
<keyword evidence="2" id="KW-0547">Nucleotide-binding</keyword>
<keyword evidence="3" id="KW-1185">Reference proteome</keyword>
<dbReference type="Pfam" id="PF13538">
    <property type="entry name" value="UvrD_C_2"/>
    <property type="match status" value="1"/>
</dbReference>
<comment type="caution">
    <text evidence="2">The sequence shown here is derived from an EMBL/GenBank/DDBJ whole genome shotgun (WGS) entry which is preliminary data.</text>
</comment>
<name>A0ABW5H2X0_9PSEU</name>
<evidence type="ECO:0000259" key="1">
    <source>
        <dbReference type="Pfam" id="PF13538"/>
    </source>
</evidence>
<dbReference type="InterPro" id="IPR027417">
    <property type="entry name" value="P-loop_NTPase"/>
</dbReference>
<dbReference type="Proteomes" id="UP001597483">
    <property type="component" value="Unassembled WGS sequence"/>
</dbReference>
<accession>A0ABW5H2X0</accession>
<proteinExistence type="predicted"/>
<keyword evidence="2" id="KW-0067">ATP-binding</keyword>
<evidence type="ECO:0000313" key="3">
    <source>
        <dbReference type="Proteomes" id="UP001597483"/>
    </source>
</evidence>
<dbReference type="EMBL" id="JBHUKS010000005">
    <property type="protein sequence ID" value="MFD2467546.1"/>
    <property type="molecule type" value="Genomic_DNA"/>
</dbReference>
<evidence type="ECO:0000313" key="2">
    <source>
        <dbReference type="EMBL" id="MFD2467546.1"/>
    </source>
</evidence>
<dbReference type="RefSeq" id="WP_378302443.1">
    <property type="nucleotide sequence ID" value="NZ_JBHUKS010000005.1"/>
</dbReference>